<evidence type="ECO:0000256" key="3">
    <source>
        <dbReference type="SAM" id="SignalP"/>
    </source>
</evidence>
<feature type="region of interest" description="Disordered" evidence="1">
    <location>
        <begin position="41"/>
        <end position="290"/>
    </location>
</feature>
<feature type="region of interest" description="Disordered" evidence="1">
    <location>
        <begin position="318"/>
        <end position="489"/>
    </location>
</feature>
<feature type="compositionally biased region" description="Low complexity" evidence="1">
    <location>
        <begin position="159"/>
        <end position="227"/>
    </location>
</feature>
<evidence type="ECO:0000313" key="4">
    <source>
        <dbReference type="EMBL" id="SPO25511.1"/>
    </source>
</evidence>
<dbReference type="OrthoDB" id="10399635at2759"/>
<reference evidence="4 5" key="1">
    <citation type="submission" date="2018-03" db="EMBL/GenBank/DDBJ databases">
        <authorList>
            <person name="Guldener U."/>
        </authorList>
    </citation>
    <scope>NUCLEOTIDE SEQUENCE [LARGE SCALE GENOMIC DNA]</scope>
    <source>
        <strain evidence="4 5">NBRC100155</strain>
    </source>
</reference>
<organism evidence="4 5">
    <name type="scientific">Ustilago trichophora</name>
    <dbReference type="NCBI Taxonomy" id="86804"/>
    <lineage>
        <taxon>Eukaryota</taxon>
        <taxon>Fungi</taxon>
        <taxon>Dikarya</taxon>
        <taxon>Basidiomycota</taxon>
        <taxon>Ustilaginomycotina</taxon>
        <taxon>Ustilaginomycetes</taxon>
        <taxon>Ustilaginales</taxon>
        <taxon>Ustilaginaceae</taxon>
        <taxon>Ustilago</taxon>
    </lineage>
</organism>
<feature type="chain" id="PRO_5023069485" description="Mid2 domain-containing protein" evidence="3">
    <location>
        <begin position="31"/>
        <end position="489"/>
    </location>
</feature>
<name>A0A5C3E7M7_9BASI</name>
<feature type="compositionally biased region" description="Low complexity" evidence="1">
    <location>
        <begin position="42"/>
        <end position="52"/>
    </location>
</feature>
<dbReference type="AlphaFoldDB" id="A0A5C3E7M7"/>
<feature type="compositionally biased region" description="Polar residues" evidence="1">
    <location>
        <begin position="280"/>
        <end position="290"/>
    </location>
</feature>
<evidence type="ECO:0000313" key="5">
    <source>
        <dbReference type="Proteomes" id="UP000324022"/>
    </source>
</evidence>
<keyword evidence="3" id="KW-0732">Signal</keyword>
<feature type="signal peptide" evidence="3">
    <location>
        <begin position="1"/>
        <end position="30"/>
    </location>
</feature>
<dbReference type="EMBL" id="OOIN01000011">
    <property type="protein sequence ID" value="SPO25511.1"/>
    <property type="molecule type" value="Genomic_DNA"/>
</dbReference>
<feature type="transmembrane region" description="Helical" evidence="2">
    <location>
        <begin position="293"/>
        <end position="315"/>
    </location>
</feature>
<feature type="compositionally biased region" description="Polar residues" evidence="1">
    <location>
        <begin position="363"/>
        <end position="374"/>
    </location>
</feature>
<sequence length="489" mass="50991">MVKLRSWMESRCMAMQLALCLLIGLRLVSASLHQSTCGLRKTTTSSSSQQDASDQHRIASPTSKWSVEMLGSMSSDSKTEHRNSTEKSSTDSIMAVREAVGIKRSLKSDTDSCRSEGNASRRTSAEDHLPPCPPAIAGDFVSDPGSTHFFATSPKQTQSESSNNISSSSLSIPPVSPSSDSILSSLPSDSGSSAESGSSDPNALSTSSSNNLLGSSLSSSTNSNSPLAPSPSDPDLPPPMSSSLPNINYGTSKNNTSSPNPTSDQNSTSSTLSNGTLDSPTDQAPPSQTKTTAVAVGVTVPVGVIALGLVALIVLHKQRQRRKKMQSVQSVQGARDEEMADTPATQQTTLKLPVQDAIPIDAPTTSATPSQVAATLQEEQDAQPFEESDQESNVSHTTALSQPIPPAPSSSQAHESRSSPTQSPRSIGAARGNTLKRKPVPALLETFEPAKMGQPPAMNASQDEEAAFKGTSEAASSVGHSQVVHRGGS</sequence>
<gene>
    <name evidence="4" type="ORF">UTRI_03069_B</name>
</gene>
<evidence type="ECO:0000256" key="1">
    <source>
        <dbReference type="SAM" id="MobiDB-lite"/>
    </source>
</evidence>
<feature type="compositionally biased region" description="Low complexity" evidence="1">
    <location>
        <begin position="241"/>
        <end position="279"/>
    </location>
</feature>
<accession>A0A5C3E7M7</accession>
<feature type="compositionally biased region" description="Pro residues" evidence="1">
    <location>
        <begin position="228"/>
        <end position="240"/>
    </location>
</feature>
<evidence type="ECO:0000256" key="2">
    <source>
        <dbReference type="SAM" id="Phobius"/>
    </source>
</evidence>
<feature type="compositionally biased region" description="Basic and acidic residues" evidence="1">
    <location>
        <begin position="77"/>
        <end position="89"/>
    </location>
</feature>
<protein>
    <recommendedName>
        <fullName evidence="6">Mid2 domain-containing protein</fullName>
    </recommendedName>
</protein>
<evidence type="ECO:0008006" key="6">
    <source>
        <dbReference type="Google" id="ProtNLM"/>
    </source>
</evidence>
<feature type="compositionally biased region" description="Acidic residues" evidence="1">
    <location>
        <begin position="378"/>
        <end position="390"/>
    </location>
</feature>
<keyword evidence="2" id="KW-1133">Transmembrane helix</keyword>
<dbReference type="Proteomes" id="UP000324022">
    <property type="component" value="Unassembled WGS sequence"/>
</dbReference>
<keyword evidence="2" id="KW-0812">Transmembrane</keyword>
<feature type="compositionally biased region" description="Polar residues" evidence="1">
    <location>
        <begin position="391"/>
        <end position="400"/>
    </location>
</feature>
<keyword evidence="2" id="KW-0472">Membrane</keyword>
<keyword evidence="5" id="KW-1185">Reference proteome</keyword>
<feature type="compositionally biased region" description="Polar residues" evidence="1">
    <location>
        <begin position="149"/>
        <end position="158"/>
    </location>
</feature>
<proteinExistence type="predicted"/>